<dbReference type="PROSITE" id="PS51857">
    <property type="entry name" value="CSD_2"/>
    <property type="match status" value="1"/>
</dbReference>
<evidence type="ECO:0000256" key="1">
    <source>
        <dbReference type="SAM" id="MobiDB-lite"/>
    </source>
</evidence>
<keyword evidence="3" id="KW-1185">Reference proteome</keyword>
<accession>A0A8U7N7Y0</accession>
<dbReference type="SUPFAM" id="SSF50249">
    <property type="entry name" value="Nucleic acid-binding proteins"/>
    <property type="match status" value="1"/>
</dbReference>
<reference evidence="2" key="3">
    <citation type="submission" date="2025-09" db="UniProtKB">
        <authorList>
            <consortium name="Ensembl"/>
        </authorList>
    </citation>
    <scope>IDENTIFICATION</scope>
</reference>
<dbReference type="InterPro" id="IPR011129">
    <property type="entry name" value="CSD"/>
</dbReference>
<dbReference type="PANTHER" id="PTHR11544">
    <property type="entry name" value="COLD SHOCK DOMAIN CONTAINING PROTEINS"/>
    <property type="match status" value="1"/>
</dbReference>
<proteinExistence type="predicted"/>
<dbReference type="OMA" id="CCVTIAW"/>
<protein>
    <submittedName>
        <fullName evidence="2">Uncharacterized protein</fullName>
    </submittedName>
</protein>
<reference evidence="2" key="2">
    <citation type="submission" date="2025-08" db="UniProtKB">
        <authorList>
            <consortium name="Ensembl"/>
        </authorList>
    </citation>
    <scope>IDENTIFICATION</scope>
</reference>
<sequence>MRPWEERAATSSSGNSNTRASKRESKNAARKKTAATRKKEKIIAKVLGVVKWHNVKRNYGFITRCDNQQDIFVHRTAIKKNNPEKCIPSLGDGEVVEFKIVRSRKGLQALQVTGPDGVPVKGSIYAKNRSHVRQYLHCKSPLQSPNFFPPPFHPPLGIGKGFLGKQLAKAWFCEGNHG</sequence>
<dbReference type="Proteomes" id="UP000694553">
    <property type="component" value="Unassembled WGS sequence"/>
</dbReference>
<name>A0A8U7N7Y0_CORMO</name>
<dbReference type="InterPro" id="IPR002059">
    <property type="entry name" value="CSP_DNA-bd"/>
</dbReference>
<dbReference type="CDD" id="cd04458">
    <property type="entry name" value="CSP_CDS"/>
    <property type="match status" value="1"/>
</dbReference>
<organism evidence="2 3">
    <name type="scientific">Corvus moneduloides</name>
    <name type="common">New Caledonian crow</name>
    <dbReference type="NCBI Taxonomy" id="1196302"/>
    <lineage>
        <taxon>Eukaryota</taxon>
        <taxon>Metazoa</taxon>
        <taxon>Chordata</taxon>
        <taxon>Craniata</taxon>
        <taxon>Vertebrata</taxon>
        <taxon>Euteleostomi</taxon>
        <taxon>Archelosauria</taxon>
        <taxon>Archosauria</taxon>
        <taxon>Dinosauria</taxon>
        <taxon>Saurischia</taxon>
        <taxon>Theropoda</taxon>
        <taxon>Coelurosauria</taxon>
        <taxon>Aves</taxon>
        <taxon>Neognathae</taxon>
        <taxon>Neoaves</taxon>
        <taxon>Telluraves</taxon>
        <taxon>Australaves</taxon>
        <taxon>Passeriformes</taxon>
        <taxon>Corvoidea</taxon>
        <taxon>Corvidae</taxon>
        <taxon>Corvus</taxon>
    </lineage>
</organism>
<dbReference type="Pfam" id="PF00313">
    <property type="entry name" value="CSD"/>
    <property type="match status" value="1"/>
</dbReference>
<feature type="compositionally biased region" description="Polar residues" evidence="1">
    <location>
        <begin position="9"/>
        <end position="19"/>
    </location>
</feature>
<dbReference type="SMART" id="SM00357">
    <property type="entry name" value="CSP"/>
    <property type="match status" value="1"/>
</dbReference>
<feature type="compositionally biased region" description="Basic residues" evidence="1">
    <location>
        <begin position="28"/>
        <end position="37"/>
    </location>
</feature>
<dbReference type="Ensembl" id="ENSCMUT00000036270.1">
    <property type="protein sequence ID" value="ENSCMUP00000030960.1"/>
    <property type="gene ID" value="ENSCMUG00000017637.1"/>
</dbReference>
<dbReference type="InterPro" id="IPR050181">
    <property type="entry name" value="Cold_shock_domain"/>
</dbReference>
<dbReference type="PRINTS" id="PR00050">
    <property type="entry name" value="COLDSHOCK"/>
</dbReference>
<dbReference type="Gene3D" id="2.40.50.140">
    <property type="entry name" value="Nucleic acid-binding proteins"/>
    <property type="match status" value="1"/>
</dbReference>
<reference evidence="3" key="1">
    <citation type="submission" date="2019-10" db="EMBL/GenBank/DDBJ databases">
        <title>Corvus moneduloides (New Caledonian crow) genome, bCorMon1, primary haplotype.</title>
        <authorList>
            <person name="Rutz C."/>
            <person name="Fungtammasan C."/>
            <person name="Mountcastle J."/>
            <person name="Formenti G."/>
            <person name="Chow W."/>
            <person name="Howe K."/>
            <person name="Steele M.P."/>
            <person name="Fernandes J."/>
            <person name="Gilbert M.T.P."/>
            <person name="Fedrigo O."/>
            <person name="Jarvis E.D."/>
            <person name="Gemmell N."/>
        </authorList>
    </citation>
    <scope>NUCLEOTIDE SEQUENCE [LARGE SCALE GENOMIC DNA]</scope>
</reference>
<dbReference type="AlphaFoldDB" id="A0A8U7N7Y0"/>
<dbReference type="PROSITE" id="PS00352">
    <property type="entry name" value="CSD_1"/>
    <property type="match status" value="1"/>
</dbReference>
<evidence type="ECO:0000313" key="2">
    <source>
        <dbReference type="Ensembl" id="ENSCMUP00000030960.1"/>
    </source>
</evidence>
<dbReference type="InterPro" id="IPR012340">
    <property type="entry name" value="NA-bd_OB-fold"/>
</dbReference>
<dbReference type="InterPro" id="IPR019844">
    <property type="entry name" value="CSD_CS"/>
</dbReference>
<dbReference type="GO" id="GO:0003676">
    <property type="term" value="F:nucleic acid binding"/>
    <property type="evidence" value="ECO:0007669"/>
    <property type="project" value="InterPro"/>
</dbReference>
<feature type="region of interest" description="Disordered" evidence="1">
    <location>
        <begin position="1"/>
        <end position="37"/>
    </location>
</feature>
<evidence type="ECO:0000313" key="3">
    <source>
        <dbReference type="Proteomes" id="UP000694553"/>
    </source>
</evidence>